<dbReference type="SUPFAM" id="SSF48464">
    <property type="entry name" value="ENTH/VHS domain"/>
    <property type="match status" value="1"/>
</dbReference>
<dbReference type="GO" id="GO:0000149">
    <property type="term" value="F:SNARE binding"/>
    <property type="evidence" value="ECO:0007669"/>
    <property type="project" value="TreeGrafter"/>
</dbReference>
<reference evidence="6 7" key="1">
    <citation type="journal article" date="2017" name="Nature">
        <title>The Apostasia genome and the evolution of orchids.</title>
        <authorList>
            <person name="Zhang G.Q."/>
            <person name="Liu K.W."/>
            <person name="Li Z."/>
            <person name="Lohaus R."/>
            <person name="Hsiao Y.Y."/>
            <person name="Niu S.C."/>
            <person name="Wang J.Y."/>
            <person name="Lin Y.C."/>
            <person name="Xu Q."/>
            <person name="Chen L.J."/>
            <person name="Yoshida K."/>
            <person name="Fujiwara S."/>
            <person name="Wang Z.W."/>
            <person name="Zhang Y.Q."/>
            <person name="Mitsuda N."/>
            <person name="Wang M."/>
            <person name="Liu G.H."/>
            <person name="Pecoraro L."/>
            <person name="Huang H.X."/>
            <person name="Xiao X.J."/>
            <person name="Lin M."/>
            <person name="Wu X.Y."/>
            <person name="Wu W.L."/>
            <person name="Chen Y.Y."/>
            <person name="Chang S.B."/>
            <person name="Sakamoto S."/>
            <person name="Ohme-Takagi M."/>
            <person name="Yagi M."/>
            <person name="Zeng S.J."/>
            <person name="Shen C.Y."/>
            <person name="Yeh C.M."/>
            <person name="Luo Y.B."/>
            <person name="Tsai W.C."/>
            <person name="Van de Peer Y."/>
            <person name="Liu Z.J."/>
        </authorList>
    </citation>
    <scope>NUCLEOTIDE SEQUENCE [LARGE SCALE GENOMIC DNA]</scope>
    <source>
        <strain evidence="7">cv. Shenzhen</strain>
        <tissue evidence="6">Stem</tissue>
    </source>
</reference>
<evidence type="ECO:0000256" key="1">
    <source>
        <dbReference type="ARBA" id="ARBA00004132"/>
    </source>
</evidence>
<dbReference type="GO" id="GO:0005794">
    <property type="term" value="C:Golgi apparatus"/>
    <property type="evidence" value="ECO:0007669"/>
    <property type="project" value="UniProtKB-SubCell"/>
</dbReference>
<dbReference type="EMBL" id="KZ451975">
    <property type="protein sequence ID" value="PKA56134.1"/>
    <property type="molecule type" value="Genomic_DNA"/>
</dbReference>
<dbReference type="GO" id="GO:0005545">
    <property type="term" value="F:1-phosphatidylinositol binding"/>
    <property type="evidence" value="ECO:0007669"/>
    <property type="project" value="TreeGrafter"/>
</dbReference>
<dbReference type="InterPro" id="IPR045192">
    <property type="entry name" value="AP180-like"/>
</dbReference>
<dbReference type="InterPro" id="IPR013809">
    <property type="entry name" value="ENTH"/>
</dbReference>
<dbReference type="GO" id="GO:0006900">
    <property type="term" value="P:vesicle budding from membrane"/>
    <property type="evidence" value="ECO:0007669"/>
    <property type="project" value="TreeGrafter"/>
</dbReference>
<dbReference type="PROSITE" id="PS50942">
    <property type="entry name" value="ENTH"/>
    <property type="match status" value="1"/>
</dbReference>
<dbReference type="OrthoDB" id="44015at2759"/>
<evidence type="ECO:0000313" key="7">
    <source>
        <dbReference type="Proteomes" id="UP000236161"/>
    </source>
</evidence>
<dbReference type="GO" id="GO:0072583">
    <property type="term" value="P:clathrin-dependent endocytosis"/>
    <property type="evidence" value="ECO:0007669"/>
    <property type="project" value="InterPro"/>
</dbReference>
<dbReference type="STRING" id="1088818.A0A2I0AKQ7"/>
<dbReference type="PANTHER" id="PTHR22951">
    <property type="entry name" value="CLATHRIN ASSEMBLY PROTEIN"/>
    <property type="match status" value="1"/>
</dbReference>
<evidence type="ECO:0000256" key="3">
    <source>
        <dbReference type="ARBA" id="ARBA00023034"/>
    </source>
</evidence>
<dbReference type="InterPro" id="IPR011417">
    <property type="entry name" value="ANTH_dom"/>
</dbReference>
<dbReference type="Proteomes" id="UP000236161">
    <property type="component" value="Unassembled WGS sequence"/>
</dbReference>
<dbReference type="InterPro" id="IPR008942">
    <property type="entry name" value="ENTH_VHS"/>
</dbReference>
<dbReference type="GO" id="GO:0032050">
    <property type="term" value="F:clathrin heavy chain binding"/>
    <property type="evidence" value="ECO:0007669"/>
    <property type="project" value="TreeGrafter"/>
</dbReference>
<protein>
    <submittedName>
        <fullName evidence="6">Clathrin assembly protein</fullName>
    </submittedName>
</protein>
<proteinExistence type="predicted"/>
<dbReference type="AlphaFoldDB" id="A0A2I0AKQ7"/>
<evidence type="ECO:0000259" key="5">
    <source>
        <dbReference type="PROSITE" id="PS50942"/>
    </source>
</evidence>
<dbReference type="PANTHER" id="PTHR22951:SF76">
    <property type="entry name" value="OS09G0468150 PROTEIN"/>
    <property type="match status" value="1"/>
</dbReference>
<dbReference type="Gene3D" id="1.25.40.90">
    <property type="match status" value="1"/>
</dbReference>
<keyword evidence="3" id="KW-0333">Golgi apparatus</keyword>
<evidence type="ECO:0000313" key="6">
    <source>
        <dbReference type="EMBL" id="PKA56134.1"/>
    </source>
</evidence>
<evidence type="ECO:0000256" key="2">
    <source>
        <dbReference type="ARBA" id="ARBA00004555"/>
    </source>
</evidence>
<accession>A0A2I0AKQ7</accession>
<dbReference type="SMART" id="SM00273">
    <property type="entry name" value="ENTH"/>
    <property type="match status" value="1"/>
</dbReference>
<dbReference type="GO" id="GO:0005546">
    <property type="term" value="F:phosphatidylinositol-4,5-bisphosphate binding"/>
    <property type="evidence" value="ECO:0007669"/>
    <property type="project" value="TreeGrafter"/>
</dbReference>
<feature type="domain" description="ENTH" evidence="5">
    <location>
        <begin position="27"/>
        <end position="168"/>
    </location>
</feature>
<dbReference type="GO" id="GO:0048268">
    <property type="term" value="P:clathrin coat assembly"/>
    <property type="evidence" value="ECO:0007669"/>
    <property type="project" value="InterPro"/>
</dbReference>
<evidence type="ECO:0000256" key="4">
    <source>
        <dbReference type="ARBA" id="ARBA00023329"/>
    </source>
</evidence>
<organism evidence="6 7">
    <name type="scientific">Apostasia shenzhenica</name>
    <dbReference type="NCBI Taxonomy" id="1088818"/>
    <lineage>
        <taxon>Eukaryota</taxon>
        <taxon>Viridiplantae</taxon>
        <taxon>Streptophyta</taxon>
        <taxon>Embryophyta</taxon>
        <taxon>Tracheophyta</taxon>
        <taxon>Spermatophyta</taxon>
        <taxon>Magnoliopsida</taxon>
        <taxon>Liliopsida</taxon>
        <taxon>Asparagales</taxon>
        <taxon>Orchidaceae</taxon>
        <taxon>Apostasioideae</taxon>
        <taxon>Apostasia</taxon>
    </lineage>
</organism>
<sequence length="340" mass="37392">MGRKLRLLVGAVKDTASVTKATLLSSSTSSYAAAADLAVLRATAHHPPSSPPHPRHIAALLLFGDGARPAATALAASLSARLLSTRDSSVALKSLLCLHLLLRSAPFILLDQLTFSLYARHGRRSPLLLSSFPLGSDPLSWSLSSCVRWYSRLLELLLLLPAPFPAAFATGNCDHHLSEWVSSLLNGDLVSEIESLEKLVHEASLPPEMPAAAGNRLVAEVVRLVGEDRLTAEHGILVRLREVRERLGSFGFADAVELACVVRRLEECRDRQPFDAKWTVDDEAKRSFWKEVRQVSEMLENLLVKEPREVRRERTGSVSARIVDRTGSSVRFSSSRWLNV</sequence>
<dbReference type="GO" id="GO:0030136">
    <property type="term" value="C:clathrin-coated vesicle"/>
    <property type="evidence" value="ECO:0007669"/>
    <property type="project" value="UniProtKB-SubCell"/>
</dbReference>
<dbReference type="GO" id="GO:0005905">
    <property type="term" value="C:clathrin-coated pit"/>
    <property type="evidence" value="ECO:0007669"/>
    <property type="project" value="TreeGrafter"/>
</dbReference>
<name>A0A2I0AKQ7_9ASPA</name>
<comment type="subcellular location">
    <subcellularLocation>
        <location evidence="1">Cytoplasmic vesicle</location>
        <location evidence="1">Clathrin-coated vesicle</location>
    </subcellularLocation>
    <subcellularLocation>
        <location evidence="2">Golgi apparatus</location>
    </subcellularLocation>
</comment>
<gene>
    <name evidence="6" type="ORF">AXF42_Ash015619</name>
</gene>
<keyword evidence="4" id="KW-0968">Cytoplasmic vesicle</keyword>
<dbReference type="Pfam" id="PF07651">
    <property type="entry name" value="ANTH"/>
    <property type="match status" value="1"/>
</dbReference>
<keyword evidence="7" id="KW-1185">Reference proteome</keyword>